<accession>A0ABN3U3I8</accession>
<evidence type="ECO:0000256" key="1">
    <source>
        <dbReference type="ARBA" id="ARBA00022574"/>
    </source>
</evidence>
<evidence type="ECO:0000313" key="7">
    <source>
        <dbReference type="Proteomes" id="UP001501842"/>
    </source>
</evidence>
<evidence type="ECO:0000256" key="3">
    <source>
        <dbReference type="PROSITE-ProRule" id="PRU00221"/>
    </source>
</evidence>
<dbReference type="RefSeq" id="WP_344449808.1">
    <property type="nucleotide sequence ID" value="NZ_BAAATZ010000006.1"/>
</dbReference>
<name>A0ABN3U3I8_9ACTN</name>
<dbReference type="InterPro" id="IPR015943">
    <property type="entry name" value="WD40/YVTN_repeat-like_dom_sf"/>
</dbReference>
<dbReference type="GO" id="GO:0016301">
    <property type="term" value="F:kinase activity"/>
    <property type="evidence" value="ECO:0007669"/>
    <property type="project" value="UniProtKB-KW"/>
</dbReference>
<feature type="repeat" description="WD" evidence="3">
    <location>
        <begin position="600"/>
        <end position="641"/>
    </location>
</feature>
<dbReference type="PROSITE" id="PS00678">
    <property type="entry name" value="WD_REPEATS_1"/>
    <property type="match status" value="3"/>
</dbReference>
<dbReference type="EMBL" id="BAAATZ010000006">
    <property type="protein sequence ID" value="GAA2723320.1"/>
    <property type="molecule type" value="Genomic_DNA"/>
</dbReference>
<feature type="repeat" description="WD" evidence="3">
    <location>
        <begin position="516"/>
        <end position="557"/>
    </location>
</feature>
<dbReference type="InterPro" id="IPR020472">
    <property type="entry name" value="WD40_PAC1"/>
</dbReference>
<keyword evidence="2" id="KW-0677">Repeat</keyword>
<evidence type="ECO:0000256" key="4">
    <source>
        <dbReference type="SAM" id="MobiDB-lite"/>
    </source>
</evidence>
<dbReference type="SUPFAM" id="SSF50978">
    <property type="entry name" value="WD40 repeat-like"/>
    <property type="match status" value="1"/>
</dbReference>
<gene>
    <name evidence="6" type="ORF">GCM10010439_18290</name>
</gene>
<dbReference type="PROSITE" id="PS50294">
    <property type="entry name" value="WD_REPEATS_REGION"/>
    <property type="match status" value="5"/>
</dbReference>
<dbReference type="InterPro" id="IPR001680">
    <property type="entry name" value="WD40_rpt"/>
</dbReference>
<keyword evidence="1 3" id="KW-0853">WD repeat</keyword>
<reference evidence="6 7" key="1">
    <citation type="journal article" date="2019" name="Int. J. Syst. Evol. Microbiol.">
        <title>The Global Catalogue of Microorganisms (GCM) 10K type strain sequencing project: providing services to taxonomists for standard genome sequencing and annotation.</title>
        <authorList>
            <consortium name="The Broad Institute Genomics Platform"/>
            <consortium name="The Broad Institute Genome Sequencing Center for Infectious Disease"/>
            <person name="Wu L."/>
            <person name="Ma J."/>
        </authorList>
    </citation>
    <scope>NUCLEOTIDE SEQUENCE [LARGE SCALE GENOMIC DNA]</scope>
    <source>
        <strain evidence="6 7">JCM 8201</strain>
    </source>
</reference>
<dbReference type="Gene3D" id="2.130.10.10">
    <property type="entry name" value="YVTN repeat-like/Quinoprotein amine dehydrogenase"/>
    <property type="match status" value="3"/>
</dbReference>
<feature type="repeat" description="WD" evidence="3">
    <location>
        <begin position="642"/>
        <end position="676"/>
    </location>
</feature>
<dbReference type="PROSITE" id="PS50011">
    <property type="entry name" value="PROTEIN_KINASE_DOM"/>
    <property type="match status" value="1"/>
</dbReference>
<keyword evidence="7" id="KW-1185">Reference proteome</keyword>
<dbReference type="InterPro" id="IPR011009">
    <property type="entry name" value="Kinase-like_dom_sf"/>
</dbReference>
<feature type="domain" description="Protein kinase" evidence="5">
    <location>
        <begin position="18"/>
        <end position="265"/>
    </location>
</feature>
<dbReference type="SUPFAM" id="SSF56112">
    <property type="entry name" value="Protein kinase-like (PK-like)"/>
    <property type="match status" value="1"/>
</dbReference>
<dbReference type="PROSITE" id="PS50082">
    <property type="entry name" value="WD_REPEATS_2"/>
    <property type="match status" value="5"/>
</dbReference>
<dbReference type="PROSITE" id="PS00108">
    <property type="entry name" value="PROTEIN_KINASE_ST"/>
    <property type="match status" value="1"/>
</dbReference>
<evidence type="ECO:0000313" key="6">
    <source>
        <dbReference type="EMBL" id="GAA2723320.1"/>
    </source>
</evidence>
<dbReference type="PRINTS" id="PR00320">
    <property type="entry name" value="GPROTEINBRPT"/>
</dbReference>
<dbReference type="InterPro" id="IPR036322">
    <property type="entry name" value="WD40_repeat_dom_sf"/>
</dbReference>
<dbReference type="PANTHER" id="PTHR19879">
    <property type="entry name" value="TRANSCRIPTION INITIATION FACTOR TFIID"/>
    <property type="match status" value="1"/>
</dbReference>
<evidence type="ECO:0000259" key="5">
    <source>
        <dbReference type="PROSITE" id="PS50011"/>
    </source>
</evidence>
<dbReference type="InterPro" id="IPR019775">
    <property type="entry name" value="WD40_repeat_CS"/>
</dbReference>
<dbReference type="SMART" id="SM00320">
    <property type="entry name" value="WD40"/>
    <property type="match status" value="6"/>
</dbReference>
<keyword evidence="6" id="KW-0808">Transferase</keyword>
<proteinExistence type="predicted"/>
<dbReference type="InterPro" id="IPR008271">
    <property type="entry name" value="Ser/Thr_kinase_AS"/>
</dbReference>
<feature type="repeat" description="WD" evidence="3">
    <location>
        <begin position="558"/>
        <end position="599"/>
    </location>
</feature>
<dbReference type="Gene3D" id="3.30.200.20">
    <property type="entry name" value="Phosphorylase Kinase, domain 1"/>
    <property type="match status" value="1"/>
</dbReference>
<dbReference type="InterPro" id="IPR000719">
    <property type="entry name" value="Prot_kinase_dom"/>
</dbReference>
<feature type="repeat" description="WD" evidence="3">
    <location>
        <begin position="474"/>
        <end position="515"/>
    </location>
</feature>
<comment type="caution">
    <text evidence="6">The sequence shown here is derived from an EMBL/GenBank/DDBJ whole genome shotgun (WGS) entry which is preliminary data.</text>
</comment>
<dbReference type="PANTHER" id="PTHR19879:SF9">
    <property type="entry name" value="TRANSCRIPTION INITIATION FACTOR TFIID SUBUNIT 5"/>
    <property type="match status" value="1"/>
</dbReference>
<keyword evidence="6" id="KW-0418">Kinase</keyword>
<evidence type="ECO:0000256" key="2">
    <source>
        <dbReference type="ARBA" id="ARBA00022737"/>
    </source>
</evidence>
<protein>
    <submittedName>
        <fullName evidence="6">Serine/threonine-protein kinase</fullName>
    </submittedName>
</protein>
<dbReference type="Proteomes" id="UP001501842">
    <property type="component" value="Unassembled WGS sequence"/>
</dbReference>
<dbReference type="CDD" id="cd14014">
    <property type="entry name" value="STKc_PknB_like"/>
    <property type="match status" value="1"/>
</dbReference>
<feature type="region of interest" description="Disordered" evidence="4">
    <location>
        <begin position="369"/>
        <end position="389"/>
    </location>
</feature>
<dbReference type="Pfam" id="PF00069">
    <property type="entry name" value="Pkinase"/>
    <property type="match status" value="1"/>
</dbReference>
<feature type="region of interest" description="Disordered" evidence="4">
    <location>
        <begin position="270"/>
        <end position="339"/>
    </location>
</feature>
<dbReference type="CDD" id="cd00200">
    <property type="entry name" value="WD40"/>
    <property type="match status" value="1"/>
</dbReference>
<organism evidence="6 7">
    <name type="scientific">Actinocorallia aurantiaca</name>
    <dbReference type="NCBI Taxonomy" id="46204"/>
    <lineage>
        <taxon>Bacteria</taxon>
        <taxon>Bacillati</taxon>
        <taxon>Actinomycetota</taxon>
        <taxon>Actinomycetes</taxon>
        <taxon>Streptosporangiales</taxon>
        <taxon>Thermomonosporaceae</taxon>
        <taxon>Actinocorallia</taxon>
    </lineage>
</organism>
<dbReference type="Pfam" id="PF00400">
    <property type="entry name" value="WD40"/>
    <property type="match status" value="5"/>
</dbReference>
<sequence>MSAASPLDRADPRRIGRYRLVGRLGSGGQGVVYLAQAPDGRRVAVKVLHARLSDDPKARRRLLREIEATRKVRQFCTARVLDVDATGDRPYVASEYVPGPTLAELVRAEGPRGPDALERLATSTLTALSAIHRAGVVHRDFKPGNIIYGPDGPRVIDFGLARLQDGGSSTTDSIGTPAFIAPEVVSGAPADSRGDMFGWGVTMVFAATGEPAFGSDSIPAVLHRILHEEPDLEGLAEPVRSVVASCLSKQPADRPSATEALLALLAHDGEPEEAGDHDPAATLAMEPPPSVEPDEQEETDRPSAEYAEYAEDTDPPTDLGLGETLAGAATEPLRPPRIRGVPGRRVLLGAAAGTVFLAAIPSVLLLKDGEATGPDGPPTPAGSAPPREVAEAGTLPVQPDTVYTAVYSVDGTELFTSTAEAVLRWNVEKKKVVETYRGVRSSLEPSPDGSVFASVASDNSARLVEVAGGRQIRSMPHSSWVAALSWSPDGRTLATGSHDGEARLWDVATGEVRLTLTGHTDWVTSVDHSPDGRLLATASNDRTVRLWDAATGEPRRVLTGHTHWVQTVRFSPDGTRLASGGTDNAVRIWDAGTGRRLAVFSGHRSRVNMVCFSPDGRTLASAGHDRTVRLWDVATGTSTAVITGHEDWVFTIGFTPDGSGLVTAGTDRTIRLWRIS</sequence>
<dbReference type="Gene3D" id="1.10.510.10">
    <property type="entry name" value="Transferase(Phosphotransferase) domain 1"/>
    <property type="match status" value="1"/>
</dbReference>